<proteinExistence type="predicted"/>
<gene>
    <name evidence="1" type="ORF">O1611_g3955</name>
</gene>
<sequence length="403" mass="44187">MATTTKARQPRLRASCDGCFLAKVKCSKTRPVCSRCLACGIICNYSPSSRAGKPKPDSSHNAHSNPPHDIQLRSLIDDKALAYLQPPAPDHMFTNDTSWNSTPTSIENPMSRNASLPSNLSMLGINDGQLSQQDPMSAPPELYSATMPWTTPTDISCASFSELPLATTHIQGPHGRSQSFDANSMSMQTQTAWGGDPNTHDISYPYPQVQTPASISANYFPNTMTAAMHPTLTYHQNNASCMCFSTSLQSLLDLQTLSLQNPPSFDTVLSTNQKAVEACSTMLDCSVCLNQPGKDTVAMIIATIMNKVALLSKGAHYSGSGSFSLGLYQYQFHRDEGDWLVTEMMIRELQKLEEVFTRFREICADIHSVPEFPNDLLNYIGRNIRSTLDAAIQRKSGENPTVS</sequence>
<protein>
    <submittedName>
        <fullName evidence="1">Uncharacterized protein</fullName>
    </submittedName>
</protein>
<name>A0ACC2JQI1_9PEZI</name>
<dbReference type="Proteomes" id="UP001153332">
    <property type="component" value="Unassembled WGS sequence"/>
</dbReference>
<reference evidence="1" key="1">
    <citation type="submission" date="2022-12" db="EMBL/GenBank/DDBJ databases">
        <title>Genome Sequence of Lasiodiplodia mahajangana.</title>
        <authorList>
            <person name="Buettner E."/>
        </authorList>
    </citation>
    <scope>NUCLEOTIDE SEQUENCE</scope>
    <source>
        <strain evidence="1">VT137</strain>
    </source>
</reference>
<evidence type="ECO:0000313" key="1">
    <source>
        <dbReference type="EMBL" id="KAJ8129676.1"/>
    </source>
</evidence>
<keyword evidence="2" id="KW-1185">Reference proteome</keyword>
<organism evidence="1 2">
    <name type="scientific">Lasiodiplodia mahajangana</name>
    <dbReference type="NCBI Taxonomy" id="1108764"/>
    <lineage>
        <taxon>Eukaryota</taxon>
        <taxon>Fungi</taxon>
        <taxon>Dikarya</taxon>
        <taxon>Ascomycota</taxon>
        <taxon>Pezizomycotina</taxon>
        <taxon>Dothideomycetes</taxon>
        <taxon>Dothideomycetes incertae sedis</taxon>
        <taxon>Botryosphaeriales</taxon>
        <taxon>Botryosphaeriaceae</taxon>
        <taxon>Lasiodiplodia</taxon>
    </lineage>
</organism>
<accession>A0ACC2JQI1</accession>
<dbReference type="EMBL" id="JAPUUL010000691">
    <property type="protein sequence ID" value="KAJ8129676.1"/>
    <property type="molecule type" value="Genomic_DNA"/>
</dbReference>
<evidence type="ECO:0000313" key="2">
    <source>
        <dbReference type="Proteomes" id="UP001153332"/>
    </source>
</evidence>
<comment type="caution">
    <text evidence="1">The sequence shown here is derived from an EMBL/GenBank/DDBJ whole genome shotgun (WGS) entry which is preliminary data.</text>
</comment>